<protein>
    <submittedName>
        <fullName evidence="2">Uncharacterized protein</fullName>
    </submittedName>
</protein>
<organism evidence="2 3">
    <name type="scientific">Wenling crustacean virus 13</name>
    <dbReference type="NCBI Taxonomy" id="1923482"/>
    <lineage>
        <taxon>Viruses</taxon>
        <taxon>Riboviria</taxon>
        <taxon>Orthornavirae</taxon>
        <taxon>Negarnaviricota</taxon>
        <taxon>Haploviricotina</taxon>
        <taxon>Monjiviricetes</taxon>
        <taxon>Jingchuvirales</taxon>
        <taxon>Chuviridae</taxon>
        <taxon>Mivirus</taxon>
        <taxon>Crustacean mivirus</taxon>
    </lineage>
</organism>
<name>A0A1L3KN47_9VIRU</name>
<dbReference type="RefSeq" id="YP_009337862.1">
    <property type="nucleotide sequence ID" value="NC_033294.1"/>
</dbReference>
<feature type="region of interest" description="Disordered" evidence="1">
    <location>
        <begin position="430"/>
        <end position="475"/>
    </location>
</feature>
<accession>A0A1L3KN47</accession>
<feature type="compositionally biased region" description="Pro residues" evidence="1">
    <location>
        <begin position="449"/>
        <end position="464"/>
    </location>
</feature>
<feature type="compositionally biased region" description="Gly residues" evidence="1">
    <location>
        <begin position="437"/>
        <end position="448"/>
    </location>
</feature>
<sequence length="475" mass="51698">MKIPQILLKHPPVLYVVVVMAQHVHLVNGLLDKAGFWREVLKQEDPYMKLCLRHCNARPWVAPDGIRKWGRAMEVAWLLSTRIVATLRVTTPHSILVWTMMETLAPQVHDERYIPRLEANALIVRSVYNDSSFQSLVSNYTDANLAQDLHDLSQDPDFERPANDDGVPTTIAIQFSAVANKSAEGAMAILWVLAKRSVNLHTRPAQVLVHTLCALAKQGNATQAFVEKITQGFVTDTGKPLNLDAEGIEACWRLIVHHVDDSNVEAIVSDWLAKLPHEALRLRITLQQIPGEGLTCITSIIKAIQDFPGFNWTWVYKNFPGEMTAAGTASIAITNRGFYGYKKDLSLVKAANFRTVGYIAQQLLVRAGGEGPLRAAKCFTRTPKLKALIDQMIDDFIINAVTIPVNPGDEVPAGIWASIMGYSVPPAPQPVLMAGPQPGGGHGGGQLPPGGPGPGAPPAPPQPQAGPNVQGGNRP</sequence>
<dbReference type="GeneID" id="30855536"/>
<evidence type="ECO:0000256" key="1">
    <source>
        <dbReference type="SAM" id="MobiDB-lite"/>
    </source>
</evidence>
<evidence type="ECO:0000313" key="3">
    <source>
        <dbReference type="Proteomes" id="UP000203961"/>
    </source>
</evidence>
<evidence type="ECO:0000313" key="2">
    <source>
        <dbReference type="EMBL" id="APG78830.1"/>
    </source>
</evidence>
<dbReference type="Proteomes" id="UP000203961">
    <property type="component" value="Genome"/>
</dbReference>
<reference evidence="2 3" key="1">
    <citation type="journal article" date="2016" name="Nature">
        <title>Redefining the invertebrate RNA virosphere.</title>
        <authorList>
            <person name="Shi M."/>
            <person name="Lin X.D."/>
            <person name="Tian J.H."/>
            <person name="Chen L.J."/>
            <person name="Chen X."/>
            <person name="Li C.X."/>
            <person name="Qin X.C."/>
            <person name="Li J."/>
            <person name="Cao J.P."/>
            <person name="Eden J.S."/>
            <person name="Buchmann J."/>
            <person name="Wang W."/>
            <person name="Xu J."/>
            <person name="Holmes E.C."/>
            <person name="Zhang Y.Z."/>
        </authorList>
    </citation>
    <scope>NUCLEOTIDE SEQUENCE [LARGE SCALE GENOMIC DNA]</scope>
    <source>
        <strain evidence="2 3">WLJQ104251</strain>
    </source>
</reference>
<dbReference type="EMBL" id="KX884454">
    <property type="protein sequence ID" value="APG78830.1"/>
    <property type="molecule type" value="Genomic_RNA"/>
</dbReference>
<dbReference type="KEGG" id="vg:30855536"/>
<proteinExistence type="predicted"/>
<dbReference type="OrthoDB" id="26197at10239"/>